<gene>
    <name evidence="1" type="ORF">GPX89_29415</name>
</gene>
<reference evidence="1 2" key="1">
    <citation type="submission" date="2019-12" db="EMBL/GenBank/DDBJ databases">
        <title>Nocardia sp. nov. ET3-3 isolated from soil.</title>
        <authorList>
            <person name="Kanchanasin P."/>
            <person name="Tanasupawat S."/>
            <person name="Yuki M."/>
            <person name="Kudo T."/>
        </authorList>
    </citation>
    <scope>NUCLEOTIDE SEQUENCE [LARGE SCALE GENOMIC DNA]</scope>
    <source>
        <strain evidence="1 2">ET3-3</strain>
    </source>
</reference>
<organism evidence="1 2">
    <name type="scientific">Nocardia terrae</name>
    <dbReference type="NCBI Taxonomy" id="2675851"/>
    <lineage>
        <taxon>Bacteria</taxon>
        <taxon>Bacillati</taxon>
        <taxon>Actinomycetota</taxon>
        <taxon>Actinomycetes</taxon>
        <taxon>Mycobacteriales</taxon>
        <taxon>Nocardiaceae</taxon>
        <taxon>Nocardia</taxon>
    </lineage>
</organism>
<accession>A0A7K1V4J5</accession>
<sequence length="92" mass="10280">MIITNDMPDIPQYMFDLVSVGDELGKVSEIIRFSPKGLTKQEDDALYGIAFHRGKDVFDPPLSPAAAKSALVARPDVLEHFRDTFPFIDLPM</sequence>
<dbReference type="AlphaFoldDB" id="A0A7K1V4J5"/>
<dbReference type="RefSeq" id="WP_157390943.1">
    <property type="nucleotide sequence ID" value="NZ_WRPP01000006.1"/>
</dbReference>
<comment type="caution">
    <text evidence="1">The sequence shown here is derived from an EMBL/GenBank/DDBJ whole genome shotgun (WGS) entry which is preliminary data.</text>
</comment>
<dbReference type="Proteomes" id="UP000466794">
    <property type="component" value="Unassembled WGS sequence"/>
</dbReference>
<name>A0A7K1V4J5_9NOCA</name>
<proteinExistence type="predicted"/>
<keyword evidence="2" id="KW-1185">Reference proteome</keyword>
<dbReference type="EMBL" id="WRPP01000006">
    <property type="protein sequence ID" value="MVU81349.1"/>
    <property type="molecule type" value="Genomic_DNA"/>
</dbReference>
<evidence type="ECO:0000313" key="1">
    <source>
        <dbReference type="EMBL" id="MVU81349.1"/>
    </source>
</evidence>
<evidence type="ECO:0000313" key="2">
    <source>
        <dbReference type="Proteomes" id="UP000466794"/>
    </source>
</evidence>
<protein>
    <submittedName>
        <fullName evidence="1">Uncharacterized protein</fullName>
    </submittedName>
</protein>